<dbReference type="AlphaFoldDB" id="A0A9W8L5K0"/>
<proteinExistence type="predicted"/>
<dbReference type="Gene3D" id="1.10.472.10">
    <property type="entry name" value="Cyclin-like"/>
    <property type="match status" value="1"/>
</dbReference>
<dbReference type="PANTHER" id="PTHR11618:SF13">
    <property type="entry name" value="TRANSCRIPTION INITIATION FACTOR IIB"/>
    <property type="match status" value="1"/>
</dbReference>
<reference evidence="5" key="1">
    <citation type="submission" date="2022-07" db="EMBL/GenBank/DDBJ databases">
        <title>Phylogenomic reconstructions and comparative analyses of Kickxellomycotina fungi.</title>
        <authorList>
            <person name="Reynolds N.K."/>
            <person name="Stajich J.E."/>
            <person name="Barry K."/>
            <person name="Grigoriev I.V."/>
            <person name="Crous P."/>
            <person name="Smith M.E."/>
        </authorList>
    </citation>
    <scope>NUCLEOTIDE SEQUENCE</scope>
    <source>
        <strain evidence="5">CBS 109367</strain>
    </source>
</reference>
<dbReference type="OrthoDB" id="25790at2759"/>
<name>A0A9W8L5K0_9FUNG</name>
<feature type="domain" description="Transcription factor TFIIB cyclin-like" evidence="4">
    <location>
        <begin position="549"/>
        <end position="611"/>
    </location>
</feature>
<gene>
    <name evidence="5" type="ORF">IWW39_000259</name>
</gene>
<dbReference type="InterPro" id="IPR013150">
    <property type="entry name" value="TFIIB_cyclin"/>
</dbReference>
<evidence type="ECO:0000256" key="3">
    <source>
        <dbReference type="SAM" id="MobiDB-lite"/>
    </source>
</evidence>
<evidence type="ECO:0000259" key="4">
    <source>
        <dbReference type="Pfam" id="PF00382"/>
    </source>
</evidence>
<dbReference type="Proteomes" id="UP001151516">
    <property type="component" value="Unassembled WGS sequence"/>
</dbReference>
<feature type="region of interest" description="Disordered" evidence="3">
    <location>
        <begin position="1"/>
        <end position="23"/>
    </location>
</feature>
<feature type="region of interest" description="Disordered" evidence="3">
    <location>
        <begin position="211"/>
        <end position="245"/>
    </location>
</feature>
<dbReference type="GO" id="GO:0097550">
    <property type="term" value="C:transcription preinitiation complex"/>
    <property type="evidence" value="ECO:0007669"/>
    <property type="project" value="TreeGrafter"/>
</dbReference>
<dbReference type="GO" id="GO:0017025">
    <property type="term" value="F:TBP-class protein binding"/>
    <property type="evidence" value="ECO:0007669"/>
    <property type="project" value="InterPro"/>
</dbReference>
<dbReference type="EMBL" id="JANBTX010000004">
    <property type="protein sequence ID" value="KAJ2691051.1"/>
    <property type="molecule type" value="Genomic_DNA"/>
</dbReference>
<feature type="region of interest" description="Disordered" evidence="3">
    <location>
        <begin position="75"/>
        <end position="96"/>
    </location>
</feature>
<evidence type="ECO:0000256" key="1">
    <source>
        <dbReference type="ARBA" id="ARBA00023015"/>
    </source>
</evidence>
<feature type="region of interest" description="Disordered" evidence="3">
    <location>
        <begin position="405"/>
        <end position="448"/>
    </location>
</feature>
<organism evidence="5 6">
    <name type="scientific">Coemansia spiralis</name>
    <dbReference type="NCBI Taxonomy" id="417178"/>
    <lineage>
        <taxon>Eukaryota</taxon>
        <taxon>Fungi</taxon>
        <taxon>Fungi incertae sedis</taxon>
        <taxon>Zoopagomycota</taxon>
        <taxon>Kickxellomycotina</taxon>
        <taxon>Kickxellomycetes</taxon>
        <taxon>Kickxellales</taxon>
        <taxon>Kickxellaceae</taxon>
        <taxon>Coemansia</taxon>
    </lineage>
</organism>
<feature type="domain" description="Transcription factor TFIIB cyclin-like" evidence="4">
    <location>
        <begin position="460"/>
        <end position="536"/>
    </location>
</feature>
<keyword evidence="2" id="KW-0804">Transcription</keyword>
<dbReference type="InterPro" id="IPR000812">
    <property type="entry name" value="TFIIB"/>
</dbReference>
<dbReference type="PANTHER" id="PTHR11618">
    <property type="entry name" value="TRANSCRIPTION INITIATION FACTOR IIB-RELATED"/>
    <property type="match status" value="1"/>
</dbReference>
<dbReference type="SUPFAM" id="SSF47954">
    <property type="entry name" value="Cyclin-like"/>
    <property type="match status" value="2"/>
</dbReference>
<feature type="compositionally biased region" description="Low complexity" evidence="3">
    <location>
        <begin position="230"/>
        <end position="245"/>
    </location>
</feature>
<feature type="region of interest" description="Disordered" evidence="3">
    <location>
        <begin position="361"/>
        <end position="392"/>
    </location>
</feature>
<keyword evidence="6" id="KW-1185">Reference proteome</keyword>
<evidence type="ECO:0000313" key="6">
    <source>
        <dbReference type="Proteomes" id="UP001151516"/>
    </source>
</evidence>
<accession>A0A9W8L5K0</accession>
<feature type="compositionally biased region" description="Polar residues" evidence="3">
    <location>
        <begin position="361"/>
        <end position="371"/>
    </location>
</feature>
<protein>
    <recommendedName>
        <fullName evidence="4">Transcription factor TFIIB cyclin-like domain-containing protein</fullName>
    </recommendedName>
</protein>
<comment type="caution">
    <text evidence="5">The sequence shown here is derived from an EMBL/GenBank/DDBJ whole genome shotgun (WGS) entry which is preliminary data.</text>
</comment>
<dbReference type="GO" id="GO:0005634">
    <property type="term" value="C:nucleus"/>
    <property type="evidence" value="ECO:0007669"/>
    <property type="project" value="TreeGrafter"/>
</dbReference>
<keyword evidence="1" id="KW-0805">Transcription regulation</keyword>
<dbReference type="PRINTS" id="PR00685">
    <property type="entry name" value="TIFACTORIIB"/>
</dbReference>
<evidence type="ECO:0000313" key="5">
    <source>
        <dbReference type="EMBL" id="KAJ2691051.1"/>
    </source>
</evidence>
<dbReference type="GO" id="GO:0070897">
    <property type="term" value="P:transcription preinitiation complex assembly"/>
    <property type="evidence" value="ECO:0007669"/>
    <property type="project" value="InterPro"/>
</dbReference>
<dbReference type="InterPro" id="IPR036915">
    <property type="entry name" value="Cyclin-like_sf"/>
</dbReference>
<sequence>MRVDSLLNPVPTGPLDSGSDTECGTTTFAGPSGGAHLVGQSRDGFEMALWRQECGLGPPQNSGPSMLKYLGQVSESSGSADLGGQQMAAGGEHGASESARGHAKYVRCLSPSLPHSGDTQTSPFYASALAYARNEKQRPAAYHSMRHNSALQSAADDIRPQIFVARPPIVAHGAMSTDKSGDYIRPTLGSEHMLGQVVLSDTSAHDMHRNAPLPSSMPGYAPYRNISPRTLSSSPPSLSSASSTAFGDVGPSSALSARGQSFGKRLRLHPTTASAAAVLTSLSRRSAADEFDEDEDYDELDPYSEAFDAANRAILPKMSAVCGYAGLGLVADGASSAPCSSLSQASALTCFPPLPPMSRLANSSPSIATTNLDDEKRSGSHKRKSSRASATASAAAGNLSVITAATDATNQKDGDTQVRRHRAKAAAVPAPKSAKEDSSSSSDGTVVADAEDKPVVNWRSLEVPEDIWLKTLELYDQVKAMKKVQNRQPVRKRPAILAALMFILCRNHGYPRTFAEICTAANVTKREIGMYYKLMQQVLDKEYTAIQRAKPSEFLQRWCAVLELPQWMAHAATCIYDRADSMAIVQGKCPISVSAACMWLVVWAFNHRHALDRAGFALPEDTPVTSAATPNLPCFAKSDTFVSCDQHDVCRTAYVVIATLTSVFKLLIPHLSALIDGLMLEHL</sequence>
<dbReference type="Pfam" id="PF00382">
    <property type="entry name" value="TFIIB"/>
    <property type="match status" value="2"/>
</dbReference>
<dbReference type="Gene3D" id="1.10.472.170">
    <property type="match status" value="1"/>
</dbReference>
<evidence type="ECO:0000256" key="2">
    <source>
        <dbReference type="ARBA" id="ARBA00023163"/>
    </source>
</evidence>